<feature type="region of interest" description="Disordered" evidence="1">
    <location>
        <begin position="1706"/>
        <end position="1730"/>
    </location>
</feature>
<feature type="region of interest" description="Disordered" evidence="1">
    <location>
        <begin position="1835"/>
        <end position="2062"/>
    </location>
</feature>
<feature type="compositionally biased region" description="Basic residues" evidence="1">
    <location>
        <begin position="1835"/>
        <end position="1845"/>
    </location>
</feature>
<dbReference type="Gene3D" id="2.60.200.20">
    <property type="match status" value="1"/>
</dbReference>
<feature type="compositionally biased region" description="Basic and acidic residues" evidence="1">
    <location>
        <begin position="1897"/>
        <end position="1910"/>
    </location>
</feature>
<feature type="region of interest" description="Disordered" evidence="1">
    <location>
        <begin position="2092"/>
        <end position="2111"/>
    </location>
</feature>
<feature type="compositionally biased region" description="Polar residues" evidence="1">
    <location>
        <begin position="1360"/>
        <end position="1381"/>
    </location>
</feature>
<feature type="region of interest" description="Disordered" evidence="1">
    <location>
        <begin position="1342"/>
        <end position="1381"/>
    </location>
</feature>
<accession>A0AAD5T5V5</accession>
<dbReference type="PROSITE" id="PS50006">
    <property type="entry name" value="FHA_DOMAIN"/>
    <property type="match status" value="1"/>
</dbReference>
<feature type="compositionally biased region" description="Acidic residues" evidence="1">
    <location>
        <begin position="1855"/>
        <end position="1864"/>
    </location>
</feature>
<feature type="region of interest" description="Disordered" evidence="1">
    <location>
        <begin position="1026"/>
        <end position="1072"/>
    </location>
</feature>
<organism evidence="3 4">
    <name type="scientific">Physocladia obscura</name>
    <dbReference type="NCBI Taxonomy" id="109957"/>
    <lineage>
        <taxon>Eukaryota</taxon>
        <taxon>Fungi</taxon>
        <taxon>Fungi incertae sedis</taxon>
        <taxon>Chytridiomycota</taxon>
        <taxon>Chytridiomycota incertae sedis</taxon>
        <taxon>Chytridiomycetes</taxon>
        <taxon>Chytridiales</taxon>
        <taxon>Chytriomycetaceae</taxon>
        <taxon>Physocladia</taxon>
    </lineage>
</organism>
<evidence type="ECO:0000259" key="2">
    <source>
        <dbReference type="PROSITE" id="PS50006"/>
    </source>
</evidence>
<dbReference type="SUPFAM" id="SSF49879">
    <property type="entry name" value="SMAD/FHA domain"/>
    <property type="match status" value="1"/>
</dbReference>
<feature type="compositionally biased region" description="Basic and acidic residues" evidence="1">
    <location>
        <begin position="1061"/>
        <end position="1072"/>
    </location>
</feature>
<evidence type="ECO:0000313" key="3">
    <source>
        <dbReference type="EMBL" id="KAJ3131366.1"/>
    </source>
</evidence>
<keyword evidence="4" id="KW-1185">Reference proteome</keyword>
<feature type="compositionally biased region" description="Polar residues" evidence="1">
    <location>
        <begin position="918"/>
        <end position="940"/>
    </location>
</feature>
<protein>
    <submittedName>
        <fullName evidence="3">Antigen identified by monoclonal antibody Ki-67</fullName>
    </submittedName>
</protein>
<evidence type="ECO:0000256" key="1">
    <source>
        <dbReference type="SAM" id="MobiDB-lite"/>
    </source>
</evidence>
<feature type="compositionally biased region" description="Basic residues" evidence="1">
    <location>
        <begin position="1765"/>
        <end position="1776"/>
    </location>
</feature>
<feature type="region of interest" description="Disordered" evidence="1">
    <location>
        <begin position="1763"/>
        <end position="1811"/>
    </location>
</feature>
<feature type="region of interest" description="Disordered" evidence="1">
    <location>
        <begin position="1654"/>
        <end position="1689"/>
    </location>
</feature>
<feature type="region of interest" description="Disordered" evidence="1">
    <location>
        <begin position="184"/>
        <end position="228"/>
    </location>
</feature>
<gene>
    <name evidence="3" type="primary">MKI67</name>
    <name evidence="3" type="ORF">HK100_006431</name>
</gene>
<evidence type="ECO:0000313" key="4">
    <source>
        <dbReference type="Proteomes" id="UP001211907"/>
    </source>
</evidence>
<feature type="region of interest" description="Disordered" evidence="1">
    <location>
        <begin position="1099"/>
        <end position="1119"/>
    </location>
</feature>
<name>A0AAD5T5V5_9FUNG</name>
<sequence length="2136" mass="235240">MGSFGRVVVIRRTGEDGSIYPINQEKVTFGSIQKGENQETVRVYLEDTSSNGTLLNGKEFEVDETGKSKPVVLNHGDIFSIQNRSFRLEYPAQEKVKQYLKDHPDVDGLITPNKILESLSFPEFTASTSALPQTIRKTLTTSHVNTPKLFRVNEGRTFAAASNTSEKVVVNSFEAKLLVASNISNKSPSTKSSSKSSARNEKNIDEVVSTTQPAEETPRKEALVNTESSQSFIVEDSSNPFNISMAKQSAHLPRLQKNITKGISLSATATPNKATLSQVQNNGWKSLPRKLLFVQNPTAKTDDITNPFLNIELIPTNKAIGSIGTVLSEFSSPIETLNVTEQRESNQNTGNAKNFTFFEKPVFEEIQKEAFSKSNFDLSENFFVYNNTPTAPSTPSGQSRNRIVTFGRQLTPEIFQSDKPTATPVQRGGKIIPKSTPGGSILKSALRRTAIFTTRSPSKVTKACANTPATPATKSFIKHTNFRQPAGFQTPGLVAPKIVPPYNGPATSSKIVPVVRMSPKKSFAPIAAKNCGGVVNFYKTAGIVEKTSCESGTPISSSFAKPNEATLANEVSSIDDFIDVPSTPTAVILSSETRTSPRRISARRVSAGVLPLITKKTPTKTDEGNSFAFKLAEIVAESLLDAPVSLYESKYISISELVDSTAKQTDFADLQLMNIDDTIARNDVKPTARNDTEAIIESPDAEYEGRSDFATNASSEGITADADQLYMFDDFYDEPNIEEYSSQLNIISPSSVAILKTGEVEKTVETNDTRQITNINDGMKNIAEIERDTISESLLEKEDELEDVIINESSRPAIEQKAKEIISNVVENDGKREVAKNGNIKLEAKEEEYSPKFQTGNDGIKNATTVIEKEAFSKSSLEKENEIMFEKSKHGLVVELKNNAVILSIGVENDPKKEGLNDNDQVESQEYSSPNESQTNQNESGAKIQDEENMKDIFYQVDSSTSEQLFRESISLVRHNIVAKDSVEMEIDSQSLASDDNFSITKSKHGEKKMAINTVIGFVDNAASSHSDQTAENNSILGVESETGLSSKTPVKDTANFSSIRESKSMQKMPKDAYTDSIKVTEVDKSVLLRRSTRNTVTPRKTLEISNDEKQSENTSVLDSNACLDRVSHTTPLKLGRDSESVSFQKSSRKRATRLTSRNMSNIAVELESEGFEQETQNELASNTEFTLELNKCKTHRTPPIGFKVTKSLSLQNGAAATISPRAFSKFVVYTEYEAEDEEILGKQSENMSKVVEEIKIFSSQKHARKNSSPQNIIDVAIHEKSDVFESQIPESQNKLRSELAEVEYKFENAFASEYFERSNTNEDIQSSYFGVSLFDDSQHVNDSTATQNSEMPIDDNESETVANMTPSVTPKNKISGTNTSSVRKNIAQPVEFYVSPTKRIELIGSGSLRNSSRKLSAVIKTGDIFAVTESELSTKDVLDSQDELGVEENRETEELGVKQNSKAVVDKTKSVESVIAITPIKIPSSAEVLSTKNCRKILASKTAKTQKKSASIQKSVQKLSVDTEFVENEAKAEKENQEAVVVTDESRRIQNMKLSVDEMQIEKSEWVVVEDSEDEIMAQEAAKSVINVSSVTPVKRLLASNTSSTRMSTRNRPAEVVASVSAISANDTELHALTSIRKNARKREIPNSITDFGIGSDSKATAEDVFEPVHESPSKKQKQESSAENFETASVNLVRTVNKRVAKKRVNRAKATDSIQPVDGTSKKDSDDTIATVIRQESVGVVDTEQVGLTDVNNSPVQEVAFRTNKKKSVAHAKTVKAEAGDPVELSQDSKSTLHDGNEPAVESQLPDSLISSYETTDSLEIVEAVTAKKITKKKTLTRSKSTKRTATESMVEVQDENEEEPGETTASETLIRLNRFKQTKASGPSISSNTAKTQIEPEKTHESTDSVKKSLKGAAKLGKTQFEPPITSKFDIEENFEQVQEKVLISSKTKKSADKHGIKRRRGEKVFEVEEEDSNSGEEPQLSEPKKKNLKKVKAEDVGETILDIREELAPRRRGRPASKNANLPKELVQPNELVEKSKSLKSKRNTQLTSEIDENQSPAKLIQSKSLLRKKVVQAEENVSIKPSKSTDALFGAEKNASTSKRSKSNVKIPVEENLMDIEVEDKHGRPLRSKRS</sequence>
<feature type="domain" description="FHA" evidence="2">
    <location>
        <begin position="8"/>
        <end position="60"/>
    </location>
</feature>
<feature type="compositionally biased region" description="Polar residues" evidence="1">
    <location>
        <begin position="1043"/>
        <end position="1060"/>
    </location>
</feature>
<dbReference type="InterPro" id="IPR008984">
    <property type="entry name" value="SMAD_FHA_dom_sf"/>
</dbReference>
<dbReference type="Proteomes" id="UP001211907">
    <property type="component" value="Unassembled WGS sequence"/>
</dbReference>
<comment type="caution">
    <text evidence="3">The sequence shown here is derived from an EMBL/GenBank/DDBJ whole genome shotgun (WGS) entry which is preliminary data.</text>
</comment>
<feature type="compositionally biased region" description="Polar residues" evidence="1">
    <location>
        <begin position="2048"/>
        <end position="2062"/>
    </location>
</feature>
<proteinExistence type="predicted"/>
<reference evidence="3" key="1">
    <citation type="submission" date="2020-05" db="EMBL/GenBank/DDBJ databases">
        <title>Phylogenomic resolution of chytrid fungi.</title>
        <authorList>
            <person name="Stajich J.E."/>
            <person name="Amses K."/>
            <person name="Simmons R."/>
            <person name="Seto K."/>
            <person name="Myers J."/>
            <person name="Bonds A."/>
            <person name="Quandt C.A."/>
            <person name="Barry K."/>
            <person name="Liu P."/>
            <person name="Grigoriev I."/>
            <person name="Longcore J.E."/>
            <person name="James T.Y."/>
        </authorList>
    </citation>
    <scope>NUCLEOTIDE SEQUENCE</scope>
    <source>
        <strain evidence="3">JEL0513</strain>
    </source>
</reference>
<feature type="region of interest" description="Disordered" evidence="1">
    <location>
        <begin position="910"/>
        <end position="948"/>
    </location>
</feature>
<feature type="region of interest" description="Disordered" evidence="1">
    <location>
        <begin position="418"/>
        <end position="439"/>
    </location>
</feature>
<feature type="compositionally biased region" description="Basic and acidic residues" evidence="1">
    <location>
        <begin position="1101"/>
        <end position="1112"/>
    </location>
</feature>
<feature type="compositionally biased region" description="Polar residues" evidence="1">
    <location>
        <begin position="1026"/>
        <end position="1036"/>
    </location>
</feature>
<dbReference type="Pfam" id="PF00498">
    <property type="entry name" value="FHA"/>
    <property type="match status" value="1"/>
</dbReference>
<feature type="compositionally biased region" description="Basic and acidic residues" evidence="1">
    <location>
        <begin position="1995"/>
        <end position="2013"/>
    </location>
</feature>
<dbReference type="EMBL" id="JADGJH010000299">
    <property type="protein sequence ID" value="KAJ3131366.1"/>
    <property type="molecule type" value="Genomic_DNA"/>
</dbReference>
<dbReference type="InterPro" id="IPR000253">
    <property type="entry name" value="FHA_dom"/>
</dbReference>
<feature type="compositionally biased region" description="Polar residues" evidence="1">
    <location>
        <begin position="1342"/>
        <end position="1351"/>
    </location>
</feature>
<feature type="compositionally biased region" description="Basic and acidic residues" evidence="1">
    <location>
        <begin position="1668"/>
        <end position="1682"/>
    </location>
</feature>
<feature type="compositionally biased region" description="Polar residues" evidence="1">
    <location>
        <begin position="1881"/>
        <end position="1895"/>
    </location>
</feature>
<feature type="compositionally biased region" description="Low complexity" evidence="1">
    <location>
        <begin position="184"/>
        <end position="197"/>
    </location>
</feature>